<dbReference type="STRING" id="1844006.PhaeoP97_00618"/>
<evidence type="ECO:0000313" key="12">
    <source>
        <dbReference type="Proteomes" id="UP000183859"/>
    </source>
</evidence>
<reference evidence="12" key="1">
    <citation type="submission" date="2016-07" db="EMBL/GenBank/DDBJ databases">
        <title>Phaeobacter portensis sp. nov., a tropodithietic acid producing bacterium isolated from a German harbor.</title>
        <authorList>
            <person name="Freese H.M."/>
            <person name="Bunk B."/>
            <person name="Breider S."/>
            <person name="Brinkhoff T."/>
        </authorList>
    </citation>
    <scope>NUCLEOTIDE SEQUENCE [LARGE SCALE GENOMIC DNA]</scope>
    <source>
        <strain evidence="12">P97</strain>
    </source>
</reference>
<evidence type="ECO:0000256" key="2">
    <source>
        <dbReference type="ARBA" id="ARBA00004196"/>
    </source>
</evidence>
<evidence type="ECO:0000313" key="11">
    <source>
        <dbReference type="EMBL" id="APG46062.1"/>
    </source>
</evidence>
<dbReference type="Proteomes" id="UP000183859">
    <property type="component" value="Chromosome"/>
</dbReference>
<dbReference type="InterPro" id="IPR006657">
    <property type="entry name" value="MoPterin_dinucl-bd_dom"/>
</dbReference>
<keyword evidence="5" id="KW-0479">Metal-binding</keyword>
<dbReference type="SMART" id="SM00926">
    <property type="entry name" value="Molybdop_Fe4S4"/>
    <property type="match status" value="1"/>
</dbReference>
<organism evidence="11 12">
    <name type="scientific">Phaeobacter porticola</name>
    <dbReference type="NCBI Taxonomy" id="1844006"/>
    <lineage>
        <taxon>Bacteria</taxon>
        <taxon>Pseudomonadati</taxon>
        <taxon>Pseudomonadota</taxon>
        <taxon>Alphaproteobacteria</taxon>
        <taxon>Rhodobacterales</taxon>
        <taxon>Roseobacteraceae</taxon>
        <taxon>Phaeobacter</taxon>
    </lineage>
</organism>
<dbReference type="AlphaFoldDB" id="A0A1L3I1U0"/>
<dbReference type="RefSeq" id="WP_072503827.1">
    <property type="nucleotide sequence ID" value="NZ_CP016364.1"/>
</dbReference>
<evidence type="ECO:0000256" key="3">
    <source>
        <dbReference type="ARBA" id="ARBA00010312"/>
    </source>
</evidence>
<keyword evidence="12" id="KW-1185">Reference proteome</keyword>
<dbReference type="GO" id="GO:0046872">
    <property type="term" value="F:metal ion binding"/>
    <property type="evidence" value="ECO:0007669"/>
    <property type="project" value="UniProtKB-KW"/>
</dbReference>
<dbReference type="Pfam" id="PF00384">
    <property type="entry name" value="Molybdopterin"/>
    <property type="match status" value="1"/>
</dbReference>
<dbReference type="OrthoDB" id="9810782at2"/>
<evidence type="ECO:0000256" key="1">
    <source>
        <dbReference type="ARBA" id="ARBA00001966"/>
    </source>
</evidence>
<dbReference type="SUPFAM" id="SSF50692">
    <property type="entry name" value="ADC-like"/>
    <property type="match status" value="1"/>
</dbReference>
<comment type="subcellular location">
    <subcellularLocation>
        <location evidence="2">Cell envelope</location>
    </subcellularLocation>
</comment>
<feature type="domain" description="4Fe-4S Mo/W bis-MGD-type" evidence="10">
    <location>
        <begin position="16"/>
        <end position="77"/>
    </location>
</feature>
<evidence type="ECO:0000256" key="7">
    <source>
        <dbReference type="ARBA" id="ARBA00023004"/>
    </source>
</evidence>
<comment type="similarity">
    <text evidence="3">Belongs to the prokaryotic molybdopterin-containing oxidoreductase family.</text>
</comment>
<dbReference type="InterPro" id="IPR006656">
    <property type="entry name" value="Mopterin_OxRdtase"/>
</dbReference>
<dbReference type="GO" id="GO:0016491">
    <property type="term" value="F:oxidoreductase activity"/>
    <property type="evidence" value="ECO:0007669"/>
    <property type="project" value="UniProtKB-KW"/>
</dbReference>
<dbReference type="Gene3D" id="3.40.50.740">
    <property type="match status" value="1"/>
</dbReference>
<dbReference type="PANTHER" id="PTHR43598:SF5">
    <property type="entry name" value="DMSO REDUCTASE CHAIN A"/>
    <property type="match status" value="1"/>
</dbReference>
<dbReference type="InterPro" id="IPR006963">
    <property type="entry name" value="Mopterin_OxRdtase_4Fe-4S_dom"/>
</dbReference>
<dbReference type="Pfam" id="PF04879">
    <property type="entry name" value="Molybdop_Fe4S4"/>
    <property type="match status" value="1"/>
</dbReference>
<dbReference type="Pfam" id="PF01568">
    <property type="entry name" value="Molydop_binding"/>
    <property type="match status" value="1"/>
</dbReference>
<dbReference type="PANTHER" id="PTHR43598">
    <property type="entry name" value="TUNGSTEN-CONTAINING FORMYLMETHANOFURAN DEHYDROGENASE 2 SUBUNIT B"/>
    <property type="match status" value="1"/>
</dbReference>
<feature type="compositionally biased region" description="Polar residues" evidence="9">
    <location>
        <begin position="919"/>
        <end position="933"/>
    </location>
</feature>
<evidence type="ECO:0000256" key="6">
    <source>
        <dbReference type="ARBA" id="ARBA00023002"/>
    </source>
</evidence>
<evidence type="ECO:0000256" key="5">
    <source>
        <dbReference type="ARBA" id="ARBA00022723"/>
    </source>
</evidence>
<comment type="cofactor">
    <cofactor evidence="1">
        <name>[4Fe-4S] cluster</name>
        <dbReference type="ChEBI" id="CHEBI:49883"/>
    </cofactor>
</comment>
<evidence type="ECO:0000256" key="9">
    <source>
        <dbReference type="SAM" id="MobiDB-lite"/>
    </source>
</evidence>
<dbReference type="GO" id="GO:0043546">
    <property type="term" value="F:molybdopterin cofactor binding"/>
    <property type="evidence" value="ECO:0007669"/>
    <property type="project" value="InterPro"/>
</dbReference>
<keyword evidence="8" id="KW-0411">Iron-sulfur</keyword>
<dbReference type="Gene3D" id="3.40.228.10">
    <property type="entry name" value="Dimethylsulfoxide Reductase, domain 2"/>
    <property type="match status" value="1"/>
</dbReference>
<evidence type="ECO:0000256" key="4">
    <source>
        <dbReference type="ARBA" id="ARBA00022485"/>
    </source>
</evidence>
<evidence type="ECO:0000256" key="8">
    <source>
        <dbReference type="ARBA" id="ARBA00023014"/>
    </source>
</evidence>
<proteinExistence type="inferred from homology"/>
<gene>
    <name evidence="11" type="ORF">PhaeoP97_00618</name>
</gene>
<dbReference type="GO" id="GO:0051539">
    <property type="term" value="F:4 iron, 4 sulfur cluster binding"/>
    <property type="evidence" value="ECO:0007669"/>
    <property type="project" value="UniProtKB-KW"/>
</dbReference>
<dbReference type="SUPFAM" id="SSF53706">
    <property type="entry name" value="Formate dehydrogenase/DMSO reductase, domains 1-3"/>
    <property type="match status" value="1"/>
</dbReference>
<dbReference type="CDD" id="cd02783">
    <property type="entry name" value="MopB_CT_2"/>
    <property type="match status" value="1"/>
</dbReference>
<protein>
    <submittedName>
        <fullName evidence="11">Putative molybdopterin-containing oxidoreductase</fullName>
    </submittedName>
</protein>
<dbReference type="Gene3D" id="3.30.200.210">
    <property type="match status" value="1"/>
</dbReference>
<keyword evidence="4" id="KW-0004">4Fe-4S</keyword>
<sequence>MAHTQPQLDTSPPVSDEIRQTTCYMCACRCGINVHMKTDEDGQKKVAYIEGNRDHPVNKGVLCAKGSAGIMQHNAPSRLRAPMKRVGPRGSGKFEEISWDEALDIAAGWLEPIREDNPEKLAFFTGRDQSQSFTSFWAQNFGTCNYAAHGGFCSVNMATAGIYTMGGAFWEFGQPDWDHTKLFMLFGVAEDHDSNPIKMGIGKIKARGARVIGVNPIRSGYNAVADDWVGITPGTDGLFILALVHVLMKAGKIDLEYLSQFTNAPVLVNQYPDSPDYGLFLRDDHGAPLVINRTTGKLAPFDMHGVRPDLGGSFELNGNTHVSVFQLMAQRYLSDDYAPEAVAERCGIPAKRIRAIAAELARVAFDEAFELDQEWTDFRGETHKTMKGRPVAMHSMRGVSAHANGFQTCRALHVLQILLGTVEAPGGFRFKPPYPKPVEAHPAPHCRVTPNKPLDGPHLGFVHGPEHLALKTDGSPARIDKAFTWENPMSSHGLMHMVISNAHAGDPYKIDTLFMYMANMSWNSSMNTRGVMEMLTDTDDNGDYVIPRIIYSDAYSSEMVAYADLILPDTTYLERHDCISLLDRPICEADGAADAIRWPVVEPDRDVRGFQTVLVQLANKMKLPGFTHEDGTAKWQDYADYIVNHERKPGIGPLAGFRGEDGSKVGRGEVNPEQLNKYIENGGFFVEHIPAEASYFKPWNMAYQDWAVNLGLFDSPQPYLFQLYVEPLRKFQLAAEGHGERQPPEHLRNRIKETMDPLPIWYETDQQGNDGFTVNALTQRPMAMYHSWGTQNAWLRQIHGRNPLYVPTKLMRENNLSDGDWARVTSPHGEITVPVMEMAALNENTVWTWNAIGKRKGAWALEENAPEATKGFLLNHLIHELLPPKGDGLRWANSDPITGQAAWFDLKVKIEKAAAPQDLSESQPAVEPQTSPVGTGPKDLTWKVGK</sequence>
<keyword evidence="7" id="KW-0408">Iron</keyword>
<accession>A0A1L3I1U0</accession>
<feature type="region of interest" description="Disordered" evidence="9">
    <location>
        <begin position="915"/>
        <end position="946"/>
    </location>
</feature>
<dbReference type="KEGG" id="php:PhaeoP97_00618"/>
<evidence type="ECO:0000259" key="10">
    <source>
        <dbReference type="PROSITE" id="PS51669"/>
    </source>
</evidence>
<dbReference type="Gene3D" id="2.40.40.20">
    <property type="match status" value="1"/>
</dbReference>
<keyword evidence="6" id="KW-0560">Oxidoreductase</keyword>
<dbReference type="InterPro" id="IPR009010">
    <property type="entry name" value="Asp_de-COase-like_dom_sf"/>
</dbReference>
<dbReference type="EMBL" id="CP016364">
    <property type="protein sequence ID" value="APG46062.1"/>
    <property type="molecule type" value="Genomic_DNA"/>
</dbReference>
<dbReference type="GO" id="GO:0030313">
    <property type="term" value="C:cell envelope"/>
    <property type="evidence" value="ECO:0007669"/>
    <property type="project" value="UniProtKB-SubCell"/>
</dbReference>
<dbReference type="PROSITE" id="PS51669">
    <property type="entry name" value="4FE4S_MOW_BIS_MGD"/>
    <property type="match status" value="1"/>
</dbReference>
<name>A0A1L3I1U0_9RHOB</name>